<evidence type="ECO:0000256" key="1">
    <source>
        <dbReference type="SAM" id="SignalP"/>
    </source>
</evidence>
<protein>
    <recommendedName>
        <fullName evidence="4">Curlin</fullName>
    </recommendedName>
</protein>
<accession>A0ABX7EZE6</accession>
<dbReference type="EMBL" id="CP032405">
    <property type="protein sequence ID" value="QRF53699.1"/>
    <property type="molecule type" value="Genomic_DNA"/>
</dbReference>
<organism evidence="2 3">
    <name type="scientific">Rhizobium rosettiformans</name>
    <dbReference type="NCBI Taxonomy" id="1368430"/>
    <lineage>
        <taxon>Bacteria</taxon>
        <taxon>Pseudomonadati</taxon>
        <taxon>Pseudomonadota</taxon>
        <taxon>Alphaproteobacteria</taxon>
        <taxon>Hyphomicrobiales</taxon>
        <taxon>Rhizobiaceae</taxon>
        <taxon>Rhizobium/Agrobacterium group</taxon>
        <taxon>Rhizobium</taxon>
    </lineage>
</organism>
<evidence type="ECO:0000313" key="2">
    <source>
        <dbReference type="EMBL" id="QRF53699.1"/>
    </source>
</evidence>
<sequence>MRVVMFRSLRVSLAVACGVAIVVPGFPAAEPLELVASDEAVRSTQIMQRFASQQDATQVLNWSAPSSAVGVRQIASNAGNLVDINDRALKSVRQDFDGKQLSLNEIVLNTIAALESIEQDSSNVGNAVIGGDIGNVEQYFADGSVQHAINHLVLPDLPNTVRQVGLNTMNLVYSEQSVALSSQNFTKQAEQFVDNRLNVTGVGAGGAIVQEGTNLGNIIIARNVDEVVRDFSGDQVINNVVTLQNGARWGSISQNGINIANYIEAESIGYLRQTSSNGQQMVNNRVEQVTLDGLTQTITSPNITQNSNNYVNVIVLKKTLPDGTSQVVDVLQSAEYGQTVQGANAGAVSQTGNAVVIER</sequence>
<name>A0ABX7EZE6_9HYPH</name>
<evidence type="ECO:0000313" key="3">
    <source>
        <dbReference type="Proteomes" id="UP000596351"/>
    </source>
</evidence>
<proteinExistence type="predicted"/>
<keyword evidence="3" id="KW-1185">Reference proteome</keyword>
<reference evidence="2 3" key="1">
    <citation type="submission" date="2018-09" db="EMBL/GenBank/DDBJ databases">
        <title>Rhizobium sp. MAE2-X.</title>
        <authorList>
            <person name="Lee Y."/>
            <person name="Jeon C.O."/>
        </authorList>
    </citation>
    <scope>NUCLEOTIDE SEQUENCE [LARGE SCALE GENOMIC DNA]</scope>
    <source>
        <strain evidence="2 3">MAE2-X</strain>
    </source>
</reference>
<feature type="signal peptide" evidence="1">
    <location>
        <begin position="1"/>
        <end position="28"/>
    </location>
</feature>
<keyword evidence="1" id="KW-0732">Signal</keyword>
<evidence type="ECO:0008006" key="4">
    <source>
        <dbReference type="Google" id="ProtNLM"/>
    </source>
</evidence>
<feature type="chain" id="PRO_5047348800" description="Curlin" evidence="1">
    <location>
        <begin position="29"/>
        <end position="359"/>
    </location>
</feature>
<gene>
    <name evidence="2" type="ORF">D4A92_20700</name>
</gene>
<dbReference type="Proteomes" id="UP000596351">
    <property type="component" value="Chromosome"/>
</dbReference>